<evidence type="ECO:0000313" key="3">
    <source>
        <dbReference type="Proteomes" id="UP000703269"/>
    </source>
</evidence>
<keyword evidence="3" id="KW-1185">Reference proteome</keyword>
<reference evidence="2 3" key="1">
    <citation type="submission" date="2021-08" db="EMBL/GenBank/DDBJ databases">
        <title>Draft Genome Sequence of Phanerochaete sordida strain YK-624.</title>
        <authorList>
            <person name="Mori T."/>
            <person name="Dohra H."/>
            <person name="Suzuki T."/>
            <person name="Kawagishi H."/>
            <person name="Hirai H."/>
        </authorList>
    </citation>
    <scope>NUCLEOTIDE SEQUENCE [LARGE SCALE GENOMIC DNA]</scope>
    <source>
        <strain evidence="2 3">YK-624</strain>
    </source>
</reference>
<keyword evidence="1" id="KW-0175">Coiled coil</keyword>
<sequence length="366" mass="40699">MRILYNRLRTRRAARATPLSDDDRSGGSADELGLLKPARAPAEHAPPADDIAFLEHAYRTVFATVHPDDSDDSGASDAESDAGFVAQPLTVEHIFGLPPKPQRLARAEPVEAKPPPPPPPPRACPDWASLERVLDAAIQDGSVDLSDLLLDELLHPFDATPEHFAEGVAPLLPPLYKWASEHAHLNQIRPALQRLLTTWHAAILADRPAAHAALAASLAAVVAAWRRHCTCRHCVRLAGFLARDAPRRPFAMGTVGGMNRWHVGDNLKRFVRKRPELAAWEVLTYEPECAMWTITKSGELVRVQRCETRLGELAGCLRAVCPDKEDRRLMLSAEYEQLESVLEDETRRAQEAAQRTVVCQPRRYYF</sequence>
<evidence type="ECO:0000313" key="2">
    <source>
        <dbReference type="EMBL" id="GJE87954.1"/>
    </source>
</evidence>
<comment type="caution">
    <text evidence="2">The sequence shown here is derived from an EMBL/GenBank/DDBJ whole genome shotgun (WGS) entry which is preliminary data.</text>
</comment>
<gene>
    <name evidence="2" type="ORF">PsYK624_040370</name>
</gene>
<accession>A0A9P3LAX0</accession>
<organism evidence="2 3">
    <name type="scientific">Phanerochaete sordida</name>
    <dbReference type="NCBI Taxonomy" id="48140"/>
    <lineage>
        <taxon>Eukaryota</taxon>
        <taxon>Fungi</taxon>
        <taxon>Dikarya</taxon>
        <taxon>Basidiomycota</taxon>
        <taxon>Agaricomycotina</taxon>
        <taxon>Agaricomycetes</taxon>
        <taxon>Polyporales</taxon>
        <taxon>Phanerochaetaceae</taxon>
        <taxon>Phanerochaete</taxon>
    </lineage>
</organism>
<protein>
    <submittedName>
        <fullName evidence="2">Uncharacterized protein</fullName>
    </submittedName>
</protein>
<feature type="coiled-coil region" evidence="1">
    <location>
        <begin position="328"/>
        <end position="355"/>
    </location>
</feature>
<proteinExistence type="predicted"/>
<dbReference type="Proteomes" id="UP000703269">
    <property type="component" value="Unassembled WGS sequence"/>
</dbReference>
<dbReference type="AlphaFoldDB" id="A0A9P3LAX0"/>
<evidence type="ECO:0000256" key="1">
    <source>
        <dbReference type="SAM" id="Coils"/>
    </source>
</evidence>
<name>A0A9P3LAX0_9APHY</name>
<dbReference type="EMBL" id="BPQB01000008">
    <property type="protein sequence ID" value="GJE87954.1"/>
    <property type="molecule type" value="Genomic_DNA"/>
</dbReference>